<gene>
    <name evidence="2" type="ORF">GBK04_28235</name>
</gene>
<dbReference type="Proteomes" id="UP000479293">
    <property type="component" value="Unassembled WGS sequence"/>
</dbReference>
<sequence>MAKVILTAGHAVVNGIGTGAKVPGFDEAIEAVILRNAIATRLIERGVNVYVDQNDTTNAETWSKIKEIAHFEDVLLDLHFNAASPQATGTEVFYKTSRFLQPQPTAAKLSASVADALRIKDRGAKNESQSQHNRLGVLHLNPERSFLLETCFITNPGDVREYRYYFSDVVHNVTEFLAEESTRKA</sequence>
<keyword evidence="3" id="KW-1185">Reference proteome</keyword>
<proteinExistence type="predicted"/>
<reference evidence="2 3" key="1">
    <citation type="submission" date="2019-10" db="EMBL/GenBank/DDBJ databases">
        <title>Draft Genome Sequence of Cytophagaceae sp. SJW1-29.</title>
        <authorList>
            <person name="Choi A."/>
        </authorList>
    </citation>
    <scope>NUCLEOTIDE SEQUENCE [LARGE SCALE GENOMIC DNA]</scope>
    <source>
        <strain evidence="2 3">SJW1-29</strain>
    </source>
</reference>
<organism evidence="2 3">
    <name type="scientific">Salmonirosea aquatica</name>
    <dbReference type="NCBI Taxonomy" id="2654236"/>
    <lineage>
        <taxon>Bacteria</taxon>
        <taxon>Pseudomonadati</taxon>
        <taxon>Bacteroidota</taxon>
        <taxon>Cytophagia</taxon>
        <taxon>Cytophagales</taxon>
        <taxon>Spirosomataceae</taxon>
        <taxon>Salmonirosea</taxon>
    </lineage>
</organism>
<accession>A0A7C9BGN5</accession>
<name>A0A7C9BGN5_9BACT</name>
<dbReference type="Pfam" id="PF01520">
    <property type="entry name" value="Amidase_3"/>
    <property type="match status" value="1"/>
</dbReference>
<dbReference type="GO" id="GO:0008745">
    <property type="term" value="F:N-acetylmuramoyl-L-alanine amidase activity"/>
    <property type="evidence" value="ECO:0007669"/>
    <property type="project" value="InterPro"/>
</dbReference>
<comment type="caution">
    <text evidence="2">The sequence shown here is derived from an EMBL/GenBank/DDBJ whole genome shotgun (WGS) entry which is preliminary data.</text>
</comment>
<protein>
    <recommendedName>
        <fullName evidence="1">MurNAc-LAA domain-containing protein</fullName>
    </recommendedName>
</protein>
<dbReference type="RefSeq" id="WP_152765683.1">
    <property type="nucleotide sequence ID" value="NZ_WHLY01000002.1"/>
</dbReference>
<dbReference type="GO" id="GO:0009253">
    <property type="term" value="P:peptidoglycan catabolic process"/>
    <property type="evidence" value="ECO:0007669"/>
    <property type="project" value="InterPro"/>
</dbReference>
<evidence type="ECO:0000313" key="2">
    <source>
        <dbReference type="EMBL" id="MPR37118.1"/>
    </source>
</evidence>
<dbReference type="AlphaFoldDB" id="A0A7C9BGN5"/>
<feature type="domain" description="MurNAc-LAA" evidence="1">
    <location>
        <begin position="4"/>
        <end position="160"/>
    </location>
</feature>
<dbReference type="InterPro" id="IPR002508">
    <property type="entry name" value="MurNAc-LAA_cat"/>
</dbReference>
<dbReference type="SUPFAM" id="SSF53187">
    <property type="entry name" value="Zn-dependent exopeptidases"/>
    <property type="match status" value="1"/>
</dbReference>
<evidence type="ECO:0000313" key="3">
    <source>
        <dbReference type="Proteomes" id="UP000479293"/>
    </source>
</evidence>
<dbReference type="Gene3D" id="3.40.630.40">
    <property type="entry name" value="Zn-dependent exopeptidases"/>
    <property type="match status" value="1"/>
</dbReference>
<dbReference type="CDD" id="cd02696">
    <property type="entry name" value="MurNAc-LAA"/>
    <property type="match status" value="1"/>
</dbReference>
<evidence type="ECO:0000259" key="1">
    <source>
        <dbReference type="Pfam" id="PF01520"/>
    </source>
</evidence>
<dbReference type="EMBL" id="WHLY01000002">
    <property type="protein sequence ID" value="MPR37118.1"/>
    <property type="molecule type" value="Genomic_DNA"/>
</dbReference>